<gene>
    <name evidence="8" type="primary">cmk</name>
    <name evidence="10" type="ordered locus">Thicy_0814</name>
</gene>
<dbReference type="HOGENOM" id="CLU_079959_2_0_6"/>
<evidence type="ECO:0000259" key="9">
    <source>
        <dbReference type="Pfam" id="PF02224"/>
    </source>
</evidence>
<keyword evidence="4 8" id="KW-0418">Kinase</keyword>
<dbReference type="EC" id="2.7.4.25" evidence="8"/>
<evidence type="ECO:0000313" key="10">
    <source>
        <dbReference type="EMBL" id="AEG31586.1"/>
    </source>
</evidence>
<dbReference type="PANTHER" id="PTHR21299:SF2">
    <property type="entry name" value="CYTIDYLATE KINASE"/>
    <property type="match status" value="1"/>
</dbReference>
<dbReference type="GO" id="GO:0015949">
    <property type="term" value="P:nucleobase-containing small molecule interconversion"/>
    <property type="evidence" value="ECO:0007669"/>
    <property type="project" value="TreeGrafter"/>
</dbReference>
<dbReference type="STRING" id="717773.Thicy_0814"/>
<dbReference type="NCBIfam" id="TIGR00017">
    <property type="entry name" value="cmk"/>
    <property type="match status" value="1"/>
</dbReference>
<reference evidence="10 11" key="1">
    <citation type="submission" date="2011-05" db="EMBL/GenBank/DDBJ databases">
        <title>Complete sequence of Thioalkalimicrobium cyclicum ALM1.</title>
        <authorList>
            <consortium name="US DOE Joint Genome Institute"/>
            <person name="Lucas S."/>
            <person name="Han J."/>
            <person name="Lapidus A."/>
            <person name="Cheng J.-F."/>
            <person name="Goodwin L."/>
            <person name="Pitluck S."/>
            <person name="Peters L."/>
            <person name="Mikhailova N."/>
            <person name="Davenport K."/>
            <person name="Han C."/>
            <person name="Tapia R."/>
            <person name="Land M."/>
            <person name="Hauser L."/>
            <person name="Kyrpides N."/>
            <person name="Ivanova N."/>
            <person name="Pagani I."/>
            <person name="Kappler U."/>
            <person name="Woyke T."/>
        </authorList>
    </citation>
    <scope>NUCLEOTIDE SEQUENCE [LARGE SCALE GENOMIC DNA]</scope>
    <source>
        <strain evidence="11">DSM 14477 / JCM 11371 / ALM1</strain>
    </source>
</reference>
<feature type="domain" description="Cytidylate kinase" evidence="9">
    <location>
        <begin position="5"/>
        <end position="214"/>
    </location>
</feature>
<evidence type="ECO:0000313" key="11">
    <source>
        <dbReference type="Proteomes" id="UP000009232"/>
    </source>
</evidence>
<dbReference type="SUPFAM" id="SSF52540">
    <property type="entry name" value="P-loop containing nucleoside triphosphate hydrolases"/>
    <property type="match status" value="1"/>
</dbReference>
<evidence type="ECO:0000256" key="5">
    <source>
        <dbReference type="ARBA" id="ARBA00022840"/>
    </source>
</evidence>
<evidence type="ECO:0000256" key="8">
    <source>
        <dbReference type="HAMAP-Rule" id="MF_00238"/>
    </source>
</evidence>
<dbReference type="CDD" id="cd02020">
    <property type="entry name" value="CMPK"/>
    <property type="match status" value="1"/>
</dbReference>
<dbReference type="InterPro" id="IPR003136">
    <property type="entry name" value="Cytidylate_kin"/>
</dbReference>
<dbReference type="Gene3D" id="3.40.50.300">
    <property type="entry name" value="P-loop containing nucleotide triphosphate hydrolases"/>
    <property type="match status" value="1"/>
</dbReference>
<dbReference type="EMBL" id="CP002776">
    <property type="protein sequence ID" value="AEG31586.1"/>
    <property type="molecule type" value="Genomic_DNA"/>
</dbReference>
<comment type="similarity">
    <text evidence="1 8">Belongs to the cytidylate kinase family. Type 1 subfamily.</text>
</comment>
<comment type="catalytic activity">
    <reaction evidence="6 8">
        <text>dCMP + ATP = dCDP + ADP</text>
        <dbReference type="Rhea" id="RHEA:25094"/>
        <dbReference type="ChEBI" id="CHEBI:30616"/>
        <dbReference type="ChEBI" id="CHEBI:57566"/>
        <dbReference type="ChEBI" id="CHEBI:58593"/>
        <dbReference type="ChEBI" id="CHEBI:456216"/>
        <dbReference type="EC" id="2.7.4.25"/>
    </reaction>
</comment>
<sequence length="219" mass="24026">MLKIITVDGPSGVGKGTLCERLCQMTGFHFLDSGAIYRSLAYGVILEKLSLDHEADLVALAASLPVQFQTGKIYYTQDDITQQIRNEEVAAMASQVAAIPSVRAALLQRQKDFAQPPGLVADGRDMGTVVFPQADLKLFLTASAQIRAERRVNQLKNQGLTANIDQIISDIEARDERDRNRSVAPLIPADDAFVIDTTSLNIEQVVEKSTEIMQQRAIL</sequence>
<keyword evidence="2 8" id="KW-0808">Transferase</keyword>
<dbReference type="InterPro" id="IPR027417">
    <property type="entry name" value="P-loop_NTPase"/>
</dbReference>
<dbReference type="PANTHER" id="PTHR21299">
    <property type="entry name" value="CYTIDYLATE KINASE/PANTOATE-BETA-ALANINE LIGASE"/>
    <property type="match status" value="1"/>
</dbReference>
<keyword evidence="8" id="KW-0963">Cytoplasm</keyword>
<evidence type="ECO:0000256" key="6">
    <source>
        <dbReference type="ARBA" id="ARBA00047615"/>
    </source>
</evidence>
<evidence type="ECO:0000256" key="1">
    <source>
        <dbReference type="ARBA" id="ARBA00009427"/>
    </source>
</evidence>
<dbReference type="InterPro" id="IPR011994">
    <property type="entry name" value="Cytidylate_kinase_dom"/>
</dbReference>
<evidence type="ECO:0000256" key="7">
    <source>
        <dbReference type="ARBA" id="ARBA00048478"/>
    </source>
</evidence>
<evidence type="ECO:0000256" key="3">
    <source>
        <dbReference type="ARBA" id="ARBA00022741"/>
    </source>
</evidence>
<dbReference type="Proteomes" id="UP000009232">
    <property type="component" value="Chromosome"/>
</dbReference>
<organism evidence="10 11">
    <name type="scientific">Thiomicrospira cyclica (strain DSM 14477 / JCM 11371 / ALM1)</name>
    <name type="common">Thioalkalimicrobium cyclicum</name>
    <dbReference type="NCBI Taxonomy" id="717773"/>
    <lineage>
        <taxon>Bacteria</taxon>
        <taxon>Pseudomonadati</taxon>
        <taxon>Pseudomonadota</taxon>
        <taxon>Gammaproteobacteria</taxon>
        <taxon>Thiotrichales</taxon>
        <taxon>Piscirickettsiaceae</taxon>
        <taxon>Thiomicrospira</taxon>
    </lineage>
</organism>
<keyword evidence="11" id="KW-1185">Reference proteome</keyword>
<evidence type="ECO:0000256" key="4">
    <source>
        <dbReference type="ARBA" id="ARBA00022777"/>
    </source>
</evidence>
<keyword evidence="3 8" id="KW-0547">Nucleotide-binding</keyword>
<dbReference type="GO" id="GO:0005524">
    <property type="term" value="F:ATP binding"/>
    <property type="evidence" value="ECO:0007669"/>
    <property type="project" value="UniProtKB-UniRule"/>
</dbReference>
<protein>
    <recommendedName>
        <fullName evidence="8">Cytidylate kinase</fullName>
        <shortName evidence="8">CK</shortName>
        <ecNumber evidence="8">2.7.4.25</ecNumber>
    </recommendedName>
    <alternativeName>
        <fullName evidence="8">Cytidine monophosphate kinase</fullName>
        <shortName evidence="8">CMP kinase</shortName>
    </alternativeName>
</protein>
<dbReference type="AlphaFoldDB" id="F6DCK0"/>
<keyword evidence="5 8" id="KW-0067">ATP-binding</keyword>
<dbReference type="GO" id="GO:0005829">
    <property type="term" value="C:cytosol"/>
    <property type="evidence" value="ECO:0007669"/>
    <property type="project" value="TreeGrafter"/>
</dbReference>
<dbReference type="GO" id="GO:0006220">
    <property type="term" value="P:pyrimidine nucleotide metabolic process"/>
    <property type="evidence" value="ECO:0007669"/>
    <property type="project" value="UniProtKB-UniRule"/>
</dbReference>
<dbReference type="eggNOG" id="COG0283">
    <property type="taxonomic scope" value="Bacteria"/>
</dbReference>
<feature type="binding site" evidence="8">
    <location>
        <begin position="9"/>
        <end position="17"/>
    </location>
    <ligand>
        <name>ATP</name>
        <dbReference type="ChEBI" id="CHEBI:30616"/>
    </ligand>
</feature>
<accession>F6DCK0</accession>
<name>F6DCK0_THICA</name>
<comment type="subcellular location">
    <subcellularLocation>
        <location evidence="8">Cytoplasm</location>
    </subcellularLocation>
</comment>
<dbReference type="HAMAP" id="MF_00238">
    <property type="entry name" value="Cytidyl_kinase_type1"/>
    <property type="match status" value="1"/>
</dbReference>
<proteinExistence type="inferred from homology"/>
<dbReference type="GO" id="GO:0036431">
    <property type="term" value="F:dCMP kinase activity"/>
    <property type="evidence" value="ECO:0007669"/>
    <property type="project" value="InterPro"/>
</dbReference>
<comment type="catalytic activity">
    <reaction evidence="7 8">
        <text>CMP + ATP = CDP + ADP</text>
        <dbReference type="Rhea" id="RHEA:11600"/>
        <dbReference type="ChEBI" id="CHEBI:30616"/>
        <dbReference type="ChEBI" id="CHEBI:58069"/>
        <dbReference type="ChEBI" id="CHEBI:60377"/>
        <dbReference type="ChEBI" id="CHEBI:456216"/>
        <dbReference type="EC" id="2.7.4.25"/>
    </reaction>
</comment>
<dbReference type="RefSeq" id="WP_013835364.1">
    <property type="nucleotide sequence ID" value="NC_015581.1"/>
</dbReference>
<evidence type="ECO:0000256" key="2">
    <source>
        <dbReference type="ARBA" id="ARBA00022679"/>
    </source>
</evidence>
<dbReference type="OrthoDB" id="9807434at2"/>
<dbReference type="Pfam" id="PF02224">
    <property type="entry name" value="Cytidylate_kin"/>
    <property type="match status" value="1"/>
</dbReference>
<dbReference type="GO" id="GO:0036430">
    <property type="term" value="F:CMP kinase activity"/>
    <property type="evidence" value="ECO:0007669"/>
    <property type="project" value="RHEA"/>
</dbReference>
<dbReference type="KEGG" id="tcy:Thicy_0814"/>